<evidence type="ECO:0000313" key="2">
    <source>
        <dbReference type="EMBL" id="BAS71634.1"/>
    </source>
</evidence>
<gene>
    <name evidence="2" type="ordered locus">Os01g0287100</name>
    <name evidence="2" type="ORF">OSNPB_010287100</name>
</gene>
<reference evidence="2 3" key="2">
    <citation type="journal article" date="2013" name="Plant Cell Physiol.">
        <title>Rice Annotation Project Database (RAP-DB): an integrative and interactive database for rice genomics.</title>
        <authorList>
            <person name="Sakai H."/>
            <person name="Lee S.S."/>
            <person name="Tanaka T."/>
            <person name="Numa H."/>
            <person name="Kim J."/>
            <person name="Kawahara Y."/>
            <person name="Wakimoto H."/>
            <person name="Yang C.C."/>
            <person name="Iwamoto M."/>
            <person name="Abe T."/>
            <person name="Yamada Y."/>
            <person name="Muto A."/>
            <person name="Inokuchi H."/>
            <person name="Ikemura T."/>
            <person name="Matsumoto T."/>
            <person name="Sasaki T."/>
            <person name="Itoh T."/>
        </authorList>
    </citation>
    <scope>NUCLEOTIDE SEQUENCE [LARGE SCALE GENOMIC DNA]</scope>
    <source>
        <strain evidence="3">cv. Nipponbare</strain>
    </source>
</reference>
<dbReference type="EMBL" id="AP014957">
    <property type="protein sequence ID" value="BAS71634.1"/>
    <property type="molecule type" value="Genomic_DNA"/>
</dbReference>
<evidence type="ECO:0000256" key="1">
    <source>
        <dbReference type="SAM" id="MobiDB-lite"/>
    </source>
</evidence>
<feature type="region of interest" description="Disordered" evidence="1">
    <location>
        <begin position="1"/>
        <end position="79"/>
    </location>
</feature>
<dbReference type="AlphaFoldDB" id="A0A0P0V1C1"/>
<organism evidence="2 3">
    <name type="scientific">Oryza sativa subsp. japonica</name>
    <name type="common">Rice</name>
    <dbReference type="NCBI Taxonomy" id="39947"/>
    <lineage>
        <taxon>Eukaryota</taxon>
        <taxon>Viridiplantae</taxon>
        <taxon>Streptophyta</taxon>
        <taxon>Embryophyta</taxon>
        <taxon>Tracheophyta</taxon>
        <taxon>Spermatophyta</taxon>
        <taxon>Magnoliopsida</taxon>
        <taxon>Liliopsida</taxon>
        <taxon>Poales</taxon>
        <taxon>Poaceae</taxon>
        <taxon>BOP clade</taxon>
        <taxon>Oryzoideae</taxon>
        <taxon>Oryzeae</taxon>
        <taxon>Oryzinae</taxon>
        <taxon>Oryza</taxon>
        <taxon>Oryza sativa</taxon>
    </lineage>
</organism>
<accession>A0A0P0V1C1</accession>
<reference evidence="2 3" key="3">
    <citation type="journal article" date="2013" name="Rice">
        <title>Improvement of the Oryza sativa Nipponbare reference genome using next generation sequence and optical map data.</title>
        <authorList>
            <person name="Kawahara Y."/>
            <person name="de la Bastide M."/>
            <person name="Hamilton J.P."/>
            <person name="Kanamori H."/>
            <person name="McCombie W.R."/>
            <person name="Ouyang S."/>
            <person name="Schwartz D.C."/>
            <person name="Tanaka T."/>
            <person name="Wu J."/>
            <person name="Zhou S."/>
            <person name="Childs K.L."/>
            <person name="Davidson R.M."/>
            <person name="Lin H."/>
            <person name="Quesada-Ocampo L."/>
            <person name="Vaillancourt B."/>
            <person name="Sakai H."/>
            <person name="Lee S.S."/>
            <person name="Kim J."/>
            <person name="Numa H."/>
            <person name="Itoh T."/>
            <person name="Buell C.R."/>
            <person name="Matsumoto T."/>
        </authorList>
    </citation>
    <scope>NUCLEOTIDE SEQUENCE [LARGE SCALE GENOMIC DNA]</scope>
    <source>
        <strain evidence="3">cv. Nipponbare</strain>
    </source>
</reference>
<evidence type="ECO:0000313" key="3">
    <source>
        <dbReference type="Proteomes" id="UP000059680"/>
    </source>
</evidence>
<dbReference type="InParanoid" id="A0A0P0V1C1"/>
<feature type="compositionally biased region" description="Pro residues" evidence="1">
    <location>
        <begin position="55"/>
        <end position="66"/>
    </location>
</feature>
<keyword evidence="3" id="KW-1185">Reference proteome</keyword>
<reference evidence="3" key="1">
    <citation type="journal article" date="2005" name="Nature">
        <title>The map-based sequence of the rice genome.</title>
        <authorList>
            <consortium name="International rice genome sequencing project (IRGSP)"/>
            <person name="Matsumoto T."/>
            <person name="Wu J."/>
            <person name="Kanamori H."/>
            <person name="Katayose Y."/>
            <person name="Fujisawa M."/>
            <person name="Namiki N."/>
            <person name="Mizuno H."/>
            <person name="Yamamoto K."/>
            <person name="Antonio B.A."/>
            <person name="Baba T."/>
            <person name="Sakata K."/>
            <person name="Nagamura Y."/>
            <person name="Aoki H."/>
            <person name="Arikawa K."/>
            <person name="Arita K."/>
            <person name="Bito T."/>
            <person name="Chiden Y."/>
            <person name="Fujitsuka N."/>
            <person name="Fukunaka R."/>
            <person name="Hamada M."/>
            <person name="Harada C."/>
            <person name="Hayashi A."/>
            <person name="Hijishita S."/>
            <person name="Honda M."/>
            <person name="Hosokawa S."/>
            <person name="Ichikawa Y."/>
            <person name="Idonuma A."/>
            <person name="Iijima M."/>
            <person name="Ikeda M."/>
            <person name="Ikeno M."/>
            <person name="Ito K."/>
            <person name="Ito S."/>
            <person name="Ito T."/>
            <person name="Ito Y."/>
            <person name="Ito Y."/>
            <person name="Iwabuchi A."/>
            <person name="Kamiya K."/>
            <person name="Karasawa W."/>
            <person name="Kurita K."/>
            <person name="Katagiri S."/>
            <person name="Kikuta A."/>
            <person name="Kobayashi H."/>
            <person name="Kobayashi N."/>
            <person name="Machita K."/>
            <person name="Maehara T."/>
            <person name="Masukawa M."/>
            <person name="Mizubayashi T."/>
            <person name="Mukai Y."/>
            <person name="Nagasaki H."/>
            <person name="Nagata Y."/>
            <person name="Naito S."/>
            <person name="Nakashima M."/>
            <person name="Nakama Y."/>
            <person name="Nakamichi Y."/>
            <person name="Nakamura M."/>
            <person name="Meguro A."/>
            <person name="Negishi M."/>
            <person name="Ohta I."/>
            <person name="Ohta T."/>
            <person name="Okamoto M."/>
            <person name="Ono N."/>
            <person name="Saji S."/>
            <person name="Sakaguchi M."/>
            <person name="Sakai K."/>
            <person name="Shibata M."/>
            <person name="Shimokawa T."/>
            <person name="Song J."/>
            <person name="Takazaki Y."/>
            <person name="Terasawa K."/>
            <person name="Tsugane M."/>
            <person name="Tsuji K."/>
            <person name="Ueda S."/>
            <person name="Waki K."/>
            <person name="Yamagata H."/>
            <person name="Yamamoto M."/>
            <person name="Yamamoto S."/>
            <person name="Yamane H."/>
            <person name="Yoshiki S."/>
            <person name="Yoshihara R."/>
            <person name="Yukawa K."/>
            <person name="Zhong H."/>
            <person name="Yano M."/>
            <person name="Yuan Q."/>
            <person name="Ouyang S."/>
            <person name="Liu J."/>
            <person name="Jones K.M."/>
            <person name="Gansberger K."/>
            <person name="Moffat K."/>
            <person name="Hill J."/>
            <person name="Bera J."/>
            <person name="Fadrosh D."/>
            <person name="Jin S."/>
            <person name="Johri S."/>
            <person name="Kim M."/>
            <person name="Overton L."/>
            <person name="Reardon M."/>
            <person name="Tsitrin T."/>
            <person name="Vuong H."/>
            <person name="Weaver B."/>
            <person name="Ciecko A."/>
            <person name="Tallon L."/>
            <person name="Jackson J."/>
            <person name="Pai G."/>
            <person name="Aken S.V."/>
            <person name="Utterback T."/>
            <person name="Reidmuller S."/>
            <person name="Feldblyum T."/>
            <person name="Hsiao J."/>
            <person name="Zismann V."/>
            <person name="Iobst S."/>
            <person name="de Vazeille A.R."/>
            <person name="Buell C.R."/>
            <person name="Ying K."/>
            <person name="Li Y."/>
            <person name="Lu T."/>
            <person name="Huang Y."/>
            <person name="Zhao Q."/>
            <person name="Feng Q."/>
            <person name="Zhang L."/>
            <person name="Zhu J."/>
            <person name="Weng Q."/>
            <person name="Mu J."/>
            <person name="Lu Y."/>
            <person name="Fan D."/>
            <person name="Liu Y."/>
            <person name="Guan J."/>
            <person name="Zhang Y."/>
            <person name="Yu S."/>
            <person name="Liu X."/>
            <person name="Zhang Y."/>
            <person name="Hong G."/>
            <person name="Han B."/>
            <person name="Choisne N."/>
            <person name="Demange N."/>
            <person name="Orjeda G."/>
            <person name="Samain S."/>
            <person name="Cattolico L."/>
            <person name="Pelletier E."/>
            <person name="Couloux A."/>
            <person name="Segurens B."/>
            <person name="Wincker P."/>
            <person name="D'Hont A."/>
            <person name="Scarpelli C."/>
            <person name="Weissenbach J."/>
            <person name="Salanoubat M."/>
            <person name="Quetier F."/>
            <person name="Yu Y."/>
            <person name="Kim H.R."/>
            <person name="Rambo T."/>
            <person name="Currie J."/>
            <person name="Collura K."/>
            <person name="Luo M."/>
            <person name="Yang T."/>
            <person name="Ammiraju J.S.S."/>
            <person name="Engler F."/>
            <person name="Soderlund C."/>
            <person name="Wing R.A."/>
            <person name="Palmer L.E."/>
            <person name="de la Bastide M."/>
            <person name="Spiegel L."/>
            <person name="Nascimento L."/>
            <person name="Zutavern T."/>
            <person name="O'Shaughnessy A."/>
            <person name="Dike S."/>
            <person name="Dedhia N."/>
            <person name="Preston R."/>
            <person name="Balija V."/>
            <person name="McCombie W.R."/>
            <person name="Chow T."/>
            <person name="Chen H."/>
            <person name="Chung M."/>
            <person name="Chen C."/>
            <person name="Shaw J."/>
            <person name="Wu H."/>
            <person name="Hsiao K."/>
            <person name="Chao Y."/>
            <person name="Chu M."/>
            <person name="Cheng C."/>
            <person name="Hour A."/>
            <person name="Lee P."/>
            <person name="Lin S."/>
            <person name="Lin Y."/>
            <person name="Liou J."/>
            <person name="Liu S."/>
            <person name="Hsing Y."/>
            <person name="Raghuvanshi S."/>
            <person name="Mohanty A."/>
            <person name="Bharti A.K."/>
            <person name="Gaur A."/>
            <person name="Gupta V."/>
            <person name="Kumar D."/>
            <person name="Ravi V."/>
            <person name="Vij S."/>
            <person name="Kapur A."/>
            <person name="Khurana P."/>
            <person name="Khurana P."/>
            <person name="Khurana J.P."/>
            <person name="Tyagi A.K."/>
            <person name="Gaikwad K."/>
            <person name="Singh A."/>
            <person name="Dalal V."/>
            <person name="Srivastava S."/>
            <person name="Dixit A."/>
            <person name="Pal A.K."/>
            <person name="Ghazi I.A."/>
            <person name="Yadav M."/>
            <person name="Pandit A."/>
            <person name="Bhargava A."/>
            <person name="Sureshbabu K."/>
            <person name="Batra K."/>
            <person name="Sharma T.R."/>
            <person name="Mohapatra T."/>
            <person name="Singh N.K."/>
            <person name="Messing J."/>
            <person name="Nelson A.B."/>
            <person name="Fuks G."/>
            <person name="Kavchok S."/>
            <person name="Keizer G."/>
            <person name="Linton E."/>
            <person name="Llaca V."/>
            <person name="Song R."/>
            <person name="Tanyolac B."/>
            <person name="Young S."/>
            <person name="Ho-Il K."/>
            <person name="Hahn J.H."/>
            <person name="Sangsakoo G."/>
            <person name="Vanavichit A."/>
            <person name="de Mattos Luiz.A.T."/>
            <person name="Zimmer P.D."/>
            <person name="Malone G."/>
            <person name="Dellagostin O."/>
            <person name="de Oliveira A.C."/>
            <person name="Bevan M."/>
            <person name="Bancroft I."/>
            <person name="Minx P."/>
            <person name="Cordum H."/>
            <person name="Wilson R."/>
            <person name="Cheng Z."/>
            <person name="Jin W."/>
            <person name="Jiang J."/>
            <person name="Leong S.A."/>
            <person name="Iwama H."/>
            <person name="Gojobori T."/>
            <person name="Itoh T."/>
            <person name="Niimura Y."/>
            <person name="Fujii Y."/>
            <person name="Habara T."/>
            <person name="Sakai H."/>
            <person name="Sato Y."/>
            <person name="Wilson G."/>
            <person name="Kumar K."/>
            <person name="McCouch S."/>
            <person name="Juretic N."/>
            <person name="Hoen D."/>
            <person name="Wright S."/>
            <person name="Bruskiewich R."/>
            <person name="Bureau T."/>
            <person name="Miyao A."/>
            <person name="Hirochika H."/>
            <person name="Nishikawa T."/>
            <person name="Kadowaki K."/>
            <person name="Sugiura M."/>
            <person name="Burr B."/>
            <person name="Sasaki T."/>
        </authorList>
    </citation>
    <scope>NUCLEOTIDE SEQUENCE [LARGE SCALE GENOMIC DNA]</scope>
    <source>
        <strain evidence="3">cv. Nipponbare</strain>
    </source>
</reference>
<dbReference type="Proteomes" id="UP000059680">
    <property type="component" value="Chromosome 1"/>
</dbReference>
<sequence length="79" mass="8362">MRSYGMEQDDSSGGDKDGMVEGIGGDGEHAPSRHSSSRLRIVDGGSRRLRSSPLRPAPPPPPPVPHPSVCAPGERHLAR</sequence>
<proteinExistence type="predicted"/>
<name>A0A0P0V1C1_ORYSJ</name>
<protein>
    <submittedName>
        <fullName evidence="2">Os01g0287100 protein</fullName>
    </submittedName>
</protein>
<dbReference type="PaxDb" id="39947-A0A0P0V1C1"/>